<feature type="binding site" evidence="8">
    <location>
        <position position="29"/>
    </location>
    <ligand>
        <name>[4Fe-4S] cluster</name>
        <dbReference type="ChEBI" id="CHEBI:49883"/>
        <note>4Fe-4S-S-AdoMet</note>
    </ligand>
</feature>
<dbReference type="SFLD" id="SFLDS00029">
    <property type="entry name" value="Radical_SAM"/>
    <property type="match status" value="1"/>
</dbReference>
<keyword evidence="3 8" id="KW-0479">Metal-binding</keyword>
<dbReference type="InterPro" id="IPR007197">
    <property type="entry name" value="rSAM"/>
</dbReference>
<dbReference type="InterPro" id="IPR058240">
    <property type="entry name" value="rSAM_sf"/>
</dbReference>
<keyword evidence="7 8" id="KW-0456">Lyase</keyword>
<keyword evidence="2 8" id="KW-0949">S-adenosyl-L-methionine</keyword>
<evidence type="ECO:0000256" key="8">
    <source>
        <dbReference type="HAMAP-Rule" id="MF_00917"/>
    </source>
</evidence>
<dbReference type="AlphaFoldDB" id="A0A0A7LAD7"/>
<reference evidence="10 11" key="1">
    <citation type="journal article" date="2014" name="Appl. Environ. Microbiol.">
        <title>Comparative Genome Analysis of 'Candidatus Methanoplasma termitum' Indicates a New Mode of Energy Metabolism in the Seventh Order of Methanogens.</title>
        <authorList>
            <person name="Lang K."/>
            <person name="Schuldes J."/>
            <person name="Klingl A."/>
            <person name="Poehlein A."/>
            <person name="Daniel R."/>
            <person name="Brune A."/>
        </authorList>
    </citation>
    <scope>NUCLEOTIDE SEQUENCE [LARGE SCALE GENOMIC DNA]</scope>
    <source>
        <strain evidence="11">Mpt1</strain>
    </source>
</reference>
<protein>
    <recommendedName>
        <fullName evidence="8">7-carboxy-7-deazaguanine synthase</fullName>
        <shortName evidence="8">CDG synthase</shortName>
        <ecNumber evidence="8">4.3.99.3</ecNumber>
    </recommendedName>
    <alternativeName>
        <fullName evidence="8">Archaeosine biosynthesis protein QueE</fullName>
    </alternativeName>
</protein>
<dbReference type="GO" id="GO:0000287">
    <property type="term" value="F:magnesium ion binding"/>
    <property type="evidence" value="ECO:0007669"/>
    <property type="project" value="UniProtKB-UniRule"/>
</dbReference>
<dbReference type="Gene3D" id="3.20.20.70">
    <property type="entry name" value="Aldolase class I"/>
    <property type="match status" value="1"/>
</dbReference>
<dbReference type="STRING" id="1577791.Mpt1_c01790"/>
<accession>A0A0A7LAD7</accession>
<dbReference type="CDD" id="cd01335">
    <property type="entry name" value="Radical_SAM"/>
    <property type="match status" value="1"/>
</dbReference>
<comment type="similarity">
    <text evidence="8">Belongs to the radical SAM superfamily. 7-carboxy-7-deazaguanine synthase family.</text>
</comment>
<dbReference type="EC" id="4.3.99.3" evidence="8"/>
<dbReference type="HOGENOM" id="CLU_066739_2_3_2"/>
<dbReference type="GeneID" id="24817854"/>
<gene>
    <name evidence="10" type="primary">queE1</name>
    <name evidence="8" type="synonym">queE</name>
    <name evidence="10" type="ORF">Mpt1_c01790</name>
</gene>
<dbReference type="PIRSF" id="PIRSF000370">
    <property type="entry name" value="QueE"/>
    <property type="match status" value="1"/>
</dbReference>
<comment type="catalytic activity">
    <reaction evidence="8">
        <text>6-carboxy-5,6,7,8-tetrahydropterin + H(+) = 7-carboxy-7-carbaguanine + NH4(+)</text>
        <dbReference type="Rhea" id="RHEA:27974"/>
        <dbReference type="ChEBI" id="CHEBI:15378"/>
        <dbReference type="ChEBI" id="CHEBI:28938"/>
        <dbReference type="ChEBI" id="CHEBI:61032"/>
        <dbReference type="ChEBI" id="CHEBI:61036"/>
        <dbReference type="EC" id="4.3.99.3"/>
    </reaction>
</comment>
<evidence type="ECO:0000256" key="5">
    <source>
        <dbReference type="ARBA" id="ARBA00023004"/>
    </source>
</evidence>
<keyword evidence="6 8" id="KW-0411">Iron-sulfur</keyword>
<evidence type="ECO:0000256" key="7">
    <source>
        <dbReference type="ARBA" id="ARBA00023239"/>
    </source>
</evidence>
<comment type="cofactor">
    <cofactor evidence="8">
        <name>[4Fe-4S] cluster</name>
        <dbReference type="ChEBI" id="CHEBI:49883"/>
    </cofactor>
    <text evidence="8">Binds 1 [4Fe-4S] cluster. The cluster is coordinated with 3 cysteines and an exchangeable S-adenosyl-L-methionine.</text>
</comment>
<feature type="binding site" evidence="8">
    <location>
        <position position="68"/>
    </location>
    <ligand>
        <name>S-adenosyl-L-methionine</name>
        <dbReference type="ChEBI" id="CHEBI:59789"/>
    </ligand>
</feature>
<proteinExistence type="inferred from homology"/>
<evidence type="ECO:0000256" key="6">
    <source>
        <dbReference type="ARBA" id="ARBA00023014"/>
    </source>
</evidence>
<dbReference type="Proteomes" id="UP000030787">
    <property type="component" value="Chromosome"/>
</dbReference>
<dbReference type="InterPro" id="IPR013785">
    <property type="entry name" value="Aldolase_TIM"/>
</dbReference>
<dbReference type="Pfam" id="PF04055">
    <property type="entry name" value="Radical_SAM"/>
    <property type="match status" value="1"/>
</dbReference>
<keyword evidence="5 8" id="KW-0408">Iron</keyword>
<dbReference type="RefSeq" id="WP_048111414.1">
    <property type="nucleotide sequence ID" value="NZ_CP010070.1"/>
</dbReference>
<comment type="cofactor">
    <cofactor evidence="8">
        <name>S-adenosyl-L-methionine</name>
        <dbReference type="ChEBI" id="CHEBI:59789"/>
    </cofactor>
    <text evidence="8">Binds 1 S-adenosyl-L-methionine per subunit.</text>
</comment>
<dbReference type="InterPro" id="IPR024924">
    <property type="entry name" value="7-CO-7-deazaguanine_synth-like"/>
</dbReference>
<comment type="pathway">
    <text evidence="8">Purine metabolism; 7-cyano-7-deazaguanine biosynthesis.</text>
</comment>
<keyword evidence="11" id="KW-1185">Reference proteome</keyword>
<name>A0A0A7LAD7_9ARCH</name>
<dbReference type="PANTHER" id="PTHR42836">
    <property type="entry name" value="7-CARBOXY-7-DEAZAGUANINE SYNTHASE"/>
    <property type="match status" value="1"/>
</dbReference>
<dbReference type="PANTHER" id="PTHR42836:SF1">
    <property type="entry name" value="7-CARBOXY-7-DEAZAGUANINE SYNTHASE"/>
    <property type="match status" value="1"/>
</dbReference>
<feature type="binding site" evidence="8">
    <location>
        <position position="36"/>
    </location>
    <ligand>
        <name>[4Fe-4S] cluster</name>
        <dbReference type="ChEBI" id="CHEBI:49883"/>
        <note>4Fe-4S-S-AdoMet</note>
    </ligand>
</feature>
<comment type="subunit">
    <text evidence="8">Homodimer.</text>
</comment>
<sequence>MKICEYFGSIQGEGITIGIPTYFIRTAGCNLRCEWCDTAYAWEGGMETSVDEIMEIVDDTENVCVTGGEPLLQKDMPELIDRLLEAGKRIVIETNGSKDISVIPKNDNIIISMDVKCPSSGMSDKNLSSNLRYLGKKDQIKFVIGNHVDLNYAIRFIRENPVDANIIFGAVGGMDLLHIAEEVINRKLNVRVLPQLHKIIWGDKGSV</sequence>
<dbReference type="HAMAP" id="MF_00917">
    <property type="entry name" value="QueE"/>
    <property type="match status" value="1"/>
</dbReference>
<comment type="cofactor">
    <cofactor evidence="8">
        <name>Mg(2+)</name>
        <dbReference type="ChEBI" id="CHEBI:18420"/>
    </cofactor>
</comment>
<feature type="binding site" evidence="8">
    <location>
        <begin position="10"/>
        <end position="12"/>
    </location>
    <ligand>
        <name>substrate</name>
    </ligand>
</feature>
<feature type="binding site" evidence="8">
    <location>
        <position position="25"/>
    </location>
    <ligand>
        <name>substrate</name>
    </ligand>
</feature>
<feature type="binding site" evidence="8">
    <location>
        <position position="38"/>
    </location>
    <ligand>
        <name>Mg(2+)</name>
        <dbReference type="ChEBI" id="CHEBI:18420"/>
    </ligand>
</feature>
<dbReference type="EMBL" id="CP010070">
    <property type="protein sequence ID" value="AIZ56080.1"/>
    <property type="molecule type" value="Genomic_DNA"/>
</dbReference>
<feature type="binding site" evidence="8">
    <location>
        <begin position="35"/>
        <end position="37"/>
    </location>
    <ligand>
        <name>S-adenosyl-L-methionine</name>
        <dbReference type="ChEBI" id="CHEBI:59789"/>
    </ligand>
</feature>
<dbReference type="GO" id="GO:0016840">
    <property type="term" value="F:carbon-nitrogen lyase activity"/>
    <property type="evidence" value="ECO:0007669"/>
    <property type="project" value="UniProtKB-UniRule"/>
</dbReference>
<dbReference type="OrthoDB" id="7980at2157"/>
<dbReference type="KEGG" id="mear:Mpt1_c01790"/>
<dbReference type="GO" id="GO:1904047">
    <property type="term" value="F:S-adenosyl-L-methionine binding"/>
    <property type="evidence" value="ECO:0007669"/>
    <property type="project" value="UniProtKB-UniRule"/>
</dbReference>
<evidence type="ECO:0000256" key="3">
    <source>
        <dbReference type="ARBA" id="ARBA00022723"/>
    </source>
</evidence>
<feature type="domain" description="Radical SAM core" evidence="9">
    <location>
        <begin position="16"/>
        <end position="203"/>
    </location>
</feature>
<dbReference type="GO" id="GO:0051539">
    <property type="term" value="F:4 iron, 4 sulfur cluster binding"/>
    <property type="evidence" value="ECO:0007669"/>
    <property type="project" value="UniProtKB-UniRule"/>
</dbReference>
<evidence type="ECO:0000256" key="4">
    <source>
        <dbReference type="ARBA" id="ARBA00022842"/>
    </source>
</evidence>
<keyword evidence="4 8" id="KW-0460">Magnesium</keyword>
<dbReference type="SUPFAM" id="SSF102114">
    <property type="entry name" value="Radical SAM enzymes"/>
    <property type="match status" value="1"/>
</dbReference>
<evidence type="ECO:0000256" key="2">
    <source>
        <dbReference type="ARBA" id="ARBA00022691"/>
    </source>
</evidence>
<evidence type="ECO:0000313" key="10">
    <source>
        <dbReference type="EMBL" id="AIZ56080.1"/>
    </source>
</evidence>
<evidence type="ECO:0000259" key="9">
    <source>
        <dbReference type="PROSITE" id="PS51918"/>
    </source>
</evidence>
<dbReference type="PROSITE" id="PS51918">
    <property type="entry name" value="RADICAL_SAM"/>
    <property type="match status" value="1"/>
</dbReference>
<feature type="binding site" evidence="8">
    <location>
        <position position="66"/>
    </location>
    <ligand>
        <name>substrate</name>
    </ligand>
</feature>
<evidence type="ECO:0000256" key="1">
    <source>
        <dbReference type="ARBA" id="ARBA00022485"/>
    </source>
</evidence>
<comment type="caution">
    <text evidence="8">Lacks conserved residue(s) required for the propagation of feature annotation.</text>
</comment>
<feature type="binding site" evidence="8">
    <location>
        <position position="33"/>
    </location>
    <ligand>
        <name>[4Fe-4S] cluster</name>
        <dbReference type="ChEBI" id="CHEBI:49883"/>
        <note>4Fe-4S-S-AdoMet</note>
    </ligand>
</feature>
<evidence type="ECO:0000313" key="11">
    <source>
        <dbReference type="Proteomes" id="UP000030787"/>
    </source>
</evidence>
<dbReference type="UniPathway" id="UPA00391"/>
<organism evidence="10 11">
    <name type="scientific">Candidatus Methanoplasma termitum</name>
    <dbReference type="NCBI Taxonomy" id="1577791"/>
    <lineage>
        <taxon>Archaea</taxon>
        <taxon>Methanobacteriati</taxon>
        <taxon>Thermoplasmatota</taxon>
        <taxon>Thermoplasmata</taxon>
        <taxon>Methanomassiliicoccales</taxon>
        <taxon>Methanomassiliicoccaceae</taxon>
        <taxon>Candidatus Methanoplasma</taxon>
    </lineage>
</organism>
<keyword evidence="1 8" id="KW-0004">4Fe-4S</keyword>
<comment type="function">
    <text evidence="8">Catalyzes the complex heterocyclic radical-mediated conversion of 6-carboxy-5,6,7,8-tetrahydropterin (CPH4) to 7-carboxy-7-deazaguanine (CDG), a step common to the biosynthetic pathways of all 7-deazapurine-containing compounds.</text>
</comment>